<dbReference type="PANTHER" id="PTHR10963">
    <property type="entry name" value="GLYCOSYL HYDROLASE-RELATED"/>
    <property type="match status" value="1"/>
</dbReference>
<dbReference type="Gene3D" id="2.60.120.200">
    <property type="match status" value="1"/>
</dbReference>
<dbReference type="EMBL" id="LGSR01000022">
    <property type="protein sequence ID" value="KOS17552.1"/>
    <property type="molecule type" value="Genomic_DNA"/>
</dbReference>
<dbReference type="InterPro" id="IPR002889">
    <property type="entry name" value="WSC_carb-bd"/>
</dbReference>
<reference evidence="4 5" key="1">
    <citation type="submission" date="2015-07" db="EMBL/GenBank/DDBJ databases">
        <title>The genome of the fungus Escovopsis weberi, a specialized disease agent of ant agriculture.</title>
        <authorList>
            <person name="de Man T.J."/>
            <person name="Stajich J.E."/>
            <person name="Kubicek C.P."/>
            <person name="Chenthamara K."/>
            <person name="Atanasova L."/>
            <person name="Druzhinina I.S."/>
            <person name="Birnbaum S."/>
            <person name="Barribeau S.M."/>
            <person name="Teiling C."/>
            <person name="Suen G."/>
            <person name="Currie C."/>
            <person name="Gerardo N.M."/>
        </authorList>
    </citation>
    <scope>NUCLEOTIDE SEQUENCE [LARGE SCALE GENOMIC DNA]</scope>
</reference>
<name>A0A0M9VSC9_ESCWE</name>
<feature type="domain" description="GH16" evidence="3">
    <location>
        <begin position="1"/>
        <end position="294"/>
    </location>
</feature>
<keyword evidence="4" id="KW-0326">Glycosidase</keyword>
<dbReference type="OrthoDB" id="192832at2759"/>
<sequence>MAYPYSLATSYMGETLLSGFNWFDGSDPNHGFVSYSCREVAKSMGLYSIDEYSGVVRLGVDSTNSYALNQGRPSIRLESKQSYNEGLFIADFLHMPPSKCGLWPAFWAYGNDWPNNGEIDIIEGANLNTRNLMSAHTRAGCSQPPLHATRSLARFTGQQRTAECSVGSDNTGCGYEPPAGDATSYGDGFNAVGGGVYAMQWDAESIKLWHFERGMIPSDVVEKRPDPEGWGLPQAVFGGEACDTRSYWRNMNIVLNINFCGDFGGGIWGNSECRNLASTCAEANHTRVLDTRPVTGTIPGFLGTAATRLSASMTTIFTGSASSSCFKSDESFPGFVLFQNATDMTASECAAICMDANTSYAGLFKTDCYCSHYFDDPLMTSIKDDECNHECPGDATQRCGGALQDGLRALSIFDIKEDDPFENVDNIEMPEGADPDVDYTSSYRAPTSSGAYASGSTGTDDDCVCTRFA</sequence>
<keyword evidence="4" id="KW-0378">Hydrolase</keyword>
<comment type="caution">
    <text evidence="4">The sequence shown here is derived from an EMBL/GenBank/DDBJ whole genome shotgun (WGS) entry which is preliminary data.</text>
</comment>
<keyword evidence="5" id="KW-1185">Reference proteome</keyword>
<evidence type="ECO:0000256" key="1">
    <source>
        <dbReference type="SAM" id="MobiDB-lite"/>
    </source>
</evidence>
<dbReference type="InterPro" id="IPR050546">
    <property type="entry name" value="Glycosyl_Hydrlase_16"/>
</dbReference>
<dbReference type="Proteomes" id="UP000053831">
    <property type="component" value="Unassembled WGS sequence"/>
</dbReference>
<evidence type="ECO:0000259" key="2">
    <source>
        <dbReference type="PROSITE" id="PS51212"/>
    </source>
</evidence>
<feature type="region of interest" description="Disordered" evidence="1">
    <location>
        <begin position="421"/>
        <end position="440"/>
    </location>
</feature>
<dbReference type="InterPro" id="IPR000757">
    <property type="entry name" value="Beta-glucanase-like"/>
</dbReference>
<dbReference type="GO" id="GO:0004553">
    <property type="term" value="F:hydrolase activity, hydrolyzing O-glycosyl compounds"/>
    <property type="evidence" value="ECO:0007669"/>
    <property type="project" value="InterPro"/>
</dbReference>
<protein>
    <submittedName>
        <fullName evidence="4">Putative glycosidase</fullName>
    </submittedName>
</protein>
<dbReference type="Pfam" id="PF01822">
    <property type="entry name" value="WSC"/>
    <property type="match status" value="1"/>
</dbReference>
<dbReference type="CDD" id="cd02181">
    <property type="entry name" value="GH16_fungal_Lam16A_glucanase"/>
    <property type="match status" value="1"/>
</dbReference>
<dbReference type="GO" id="GO:0009251">
    <property type="term" value="P:glucan catabolic process"/>
    <property type="evidence" value="ECO:0007669"/>
    <property type="project" value="TreeGrafter"/>
</dbReference>
<dbReference type="SMART" id="SM00321">
    <property type="entry name" value="WSC"/>
    <property type="match status" value="1"/>
</dbReference>
<proteinExistence type="predicted"/>
<dbReference type="PANTHER" id="PTHR10963:SF24">
    <property type="entry name" value="GLYCOSIDASE C21B10.07-RELATED"/>
    <property type="match status" value="1"/>
</dbReference>
<evidence type="ECO:0000313" key="4">
    <source>
        <dbReference type="EMBL" id="KOS17552.1"/>
    </source>
</evidence>
<dbReference type="AlphaFoldDB" id="A0A0M9VSC9"/>
<dbReference type="Pfam" id="PF26113">
    <property type="entry name" value="GH16_XgeA"/>
    <property type="match status" value="1"/>
</dbReference>
<dbReference type="InterPro" id="IPR013320">
    <property type="entry name" value="ConA-like_dom_sf"/>
</dbReference>
<evidence type="ECO:0000313" key="5">
    <source>
        <dbReference type="Proteomes" id="UP000053831"/>
    </source>
</evidence>
<accession>A0A0M9VSC9</accession>
<evidence type="ECO:0000259" key="3">
    <source>
        <dbReference type="PROSITE" id="PS51762"/>
    </source>
</evidence>
<gene>
    <name evidence="4" type="ORF">ESCO_003219</name>
</gene>
<dbReference type="PROSITE" id="PS51762">
    <property type="entry name" value="GH16_2"/>
    <property type="match status" value="1"/>
</dbReference>
<organism evidence="4 5">
    <name type="scientific">Escovopsis weberi</name>
    <dbReference type="NCBI Taxonomy" id="150374"/>
    <lineage>
        <taxon>Eukaryota</taxon>
        <taxon>Fungi</taxon>
        <taxon>Dikarya</taxon>
        <taxon>Ascomycota</taxon>
        <taxon>Pezizomycotina</taxon>
        <taxon>Sordariomycetes</taxon>
        <taxon>Hypocreomycetidae</taxon>
        <taxon>Hypocreales</taxon>
        <taxon>Hypocreaceae</taxon>
        <taxon>Escovopsis</taxon>
    </lineage>
</organism>
<dbReference type="STRING" id="150374.A0A0M9VSC9"/>
<dbReference type="PROSITE" id="PS51212">
    <property type="entry name" value="WSC"/>
    <property type="match status" value="1"/>
</dbReference>
<feature type="domain" description="WSC" evidence="2">
    <location>
        <begin position="319"/>
        <end position="416"/>
    </location>
</feature>
<dbReference type="SUPFAM" id="SSF49899">
    <property type="entry name" value="Concanavalin A-like lectins/glucanases"/>
    <property type="match status" value="1"/>
</dbReference>